<feature type="non-terminal residue" evidence="1">
    <location>
        <position position="1"/>
    </location>
</feature>
<reference evidence="1" key="1">
    <citation type="submission" date="2021-06" db="EMBL/GenBank/DDBJ databases">
        <authorList>
            <person name="Kallberg Y."/>
            <person name="Tangrot J."/>
            <person name="Rosling A."/>
        </authorList>
    </citation>
    <scope>NUCLEOTIDE SEQUENCE</scope>
    <source>
        <strain evidence="1">IL203A</strain>
    </source>
</reference>
<evidence type="ECO:0000313" key="2">
    <source>
        <dbReference type="Proteomes" id="UP000789702"/>
    </source>
</evidence>
<feature type="non-terminal residue" evidence="1">
    <location>
        <position position="187"/>
    </location>
</feature>
<evidence type="ECO:0000313" key="1">
    <source>
        <dbReference type="EMBL" id="CAG8682238.1"/>
    </source>
</evidence>
<proteinExistence type="predicted"/>
<organism evidence="1 2">
    <name type="scientific">Dentiscutata heterogama</name>
    <dbReference type="NCBI Taxonomy" id="1316150"/>
    <lineage>
        <taxon>Eukaryota</taxon>
        <taxon>Fungi</taxon>
        <taxon>Fungi incertae sedis</taxon>
        <taxon>Mucoromycota</taxon>
        <taxon>Glomeromycotina</taxon>
        <taxon>Glomeromycetes</taxon>
        <taxon>Diversisporales</taxon>
        <taxon>Gigasporaceae</taxon>
        <taxon>Dentiscutata</taxon>
    </lineage>
</organism>
<dbReference type="Proteomes" id="UP000789702">
    <property type="component" value="Unassembled WGS sequence"/>
</dbReference>
<keyword evidence="2" id="KW-1185">Reference proteome</keyword>
<dbReference type="EMBL" id="CAJVPU010021678">
    <property type="protein sequence ID" value="CAG8682238.1"/>
    <property type="molecule type" value="Genomic_DNA"/>
</dbReference>
<name>A0ACA9NX99_9GLOM</name>
<accession>A0ACA9NX99</accession>
<gene>
    <name evidence="1" type="ORF">DHETER_LOCUS10717</name>
</gene>
<sequence>NKSRRDIVKKETNNRGVKSQVAKAAMSKGRKWKRQQPAERVFTSSAVSNKENSNPKVEGPTSKPKKKQLTVDNRALTRCWTLSTPDKLNLIWDIIAGAIRRAADKNIPKKKVSSSSNNRMRKCKPTKLHKSIVKLGKIIQRVKKTVTGGDQSIDIEMLNKEIEQINNMHQADIPGLSCKVYEKETLY</sequence>
<protein>
    <submittedName>
        <fullName evidence="1">16729_t:CDS:1</fullName>
    </submittedName>
</protein>
<comment type="caution">
    <text evidence="1">The sequence shown here is derived from an EMBL/GenBank/DDBJ whole genome shotgun (WGS) entry which is preliminary data.</text>
</comment>